<dbReference type="InterPro" id="IPR002068">
    <property type="entry name" value="A-crystallin/Hsp20_dom"/>
</dbReference>
<dbReference type="PANTHER" id="PTHR45640:SF32">
    <property type="entry name" value="STRESS-INDUCED PROTEIN 1"/>
    <property type="match status" value="1"/>
</dbReference>
<dbReference type="PANTHER" id="PTHR45640">
    <property type="entry name" value="HEAT SHOCK PROTEIN HSP-12.2-RELATED"/>
    <property type="match status" value="1"/>
</dbReference>
<dbReference type="EMBL" id="CATQJL010000001">
    <property type="protein sequence ID" value="CAJ0589113.1"/>
    <property type="molecule type" value="Genomic_DNA"/>
</dbReference>
<reference evidence="4" key="1">
    <citation type="submission" date="2023-07" db="EMBL/GenBank/DDBJ databases">
        <authorList>
            <consortium name="CYATHOMIX"/>
        </authorList>
    </citation>
    <scope>NUCLEOTIDE SEQUENCE</scope>
    <source>
        <strain evidence="4">N/A</strain>
    </source>
</reference>
<dbReference type="GO" id="GO:0005737">
    <property type="term" value="C:cytoplasm"/>
    <property type="evidence" value="ECO:0007669"/>
    <property type="project" value="TreeGrafter"/>
</dbReference>
<evidence type="ECO:0000313" key="5">
    <source>
        <dbReference type="Proteomes" id="UP001176961"/>
    </source>
</evidence>
<gene>
    <name evidence="4" type="ORF">CYNAS_LOCUS1096</name>
</gene>
<dbReference type="Pfam" id="PF00011">
    <property type="entry name" value="HSP20"/>
    <property type="match status" value="1"/>
</dbReference>
<organism evidence="4 5">
    <name type="scientific">Cylicocyclus nassatus</name>
    <name type="common">Nematode worm</name>
    <dbReference type="NCBI Taxonomy" id="53992"/>
    <lineage>
        <taxon>Eukaryota</taxon>
        <taxon>Metazoa</taxon>
        <taxon>Ecdysozoa</taxon>
        <taxon>Nematoda</taxon>
        <taxon>Chromadorea</taxon>
        <taxon>Rhabditida</taxon>
        <taxon>Rhabditina</taxon>
        <taxon>Rhabditomorpha</taxon>
        <taxon>Strongyloidea</taxon>
        <taxon>Strongylidae</taxon>
        <taxon>Cylicocyclus</taxon>
    </lineage>
</organism>
<dbReference type="AlphaFoldDB" id="A0AA36DK58"/>
<dbReference type="PROSITE" id="PS01031">
    <property type="entry name" value="SHSP"/>
    <property type="match status" value="1"/>
</dbReference>
<accession>A0AA36DK58</accession>
<dbReference type="GO" id="GO:0042026">
    <property type="term" value="P:protein refolding"/>
    <property type="evidence" value="ECO:0007669"/>
    <property type="project" value="TreeGrafter"/>
</dbReference>
<evidence type="ECO:0000313" key="4">
    <source>
        <dbReference type="EMBL" id="CAJ0589113.1"/>
    </source>
</evidence>
<dbReference type="GO" id="GO:0009408">
    <property type="term" value="P:response to heat"/>
    <property type="evidence" value="ECO:0007669"/>
    <property type="project" value="TreeGrafter"/>
</dbReference>
<dbReference type="InterPro" id="IPR008978">
    <property type="entry name" value="HSP20-like_chaperone"/>
</dbReference>
<dbReference type="GO" id="GO:0051082">
    <property type="term" value="F:unfolded protein binding"/>
    <property type="evidence" value="ECO:0007669"/>
    <property type="project" value="TreeGrafter"/>
</dbReference>
<dbReference type="GO" id="GO:0036498">
    <property type="term" value="P:IRE1-mediated unfolded protein response"/>
    <property type="evidence" value="ECO:0007669"/>
    <property type="project" value="TreeGrafter"/>
</dbReference>
<keyword evidence="5" id="KW-1185">Reference proteome</keyword>
<dbReference type="Gene3D" id="2.60.40.790">
    <property type="match status" value="1"/>
</dbReference>
<evidence type="ECO:0000256" key="1">
    <source>
        <dbReference type="PROSITE-ProRule" id="PRU00285"/>
    </source>
</evidence>
<feature type="domain" description="SHSP" evidence="3">
    <location>
        <begin position="21"/>
        <end position="131"/>
    </location>
</feature>
<dbReference type="GO" id="GO:0005634">
    <property type="term" value="C:nucleus"/>
    <property type="evidence" value="ECO:0007669"/>
    <property type="project" value="TreeGrafter"/>
</dbReference>
<dbReference type="SUPFAM" id="SSF49764">
    <property type="entry name" value="HSP20-like chaperones"/>
    <property type="match status" value="1"/>
</dbReference>
<comment type="similarity">
    <text evidence="1 2">Belongs to the small heat shock protein (HSP20) family.</text>
</comment>
<evidence type="ECO:0000256" key="2">
    <source>
        <dbReference type="RuleBase" id="RU003616"/>
    </source>
</evidence>
<dbReference type="InterPro" id="IPR001436">
    <property type="entry name" value="Alpha-crystallin/sHSP_animal"/>
</dbReference>
<dbReference type="CDD" id="cd06526">
    <property type="entry name" value="metazoan_ACD"/>
    <property type="match status" value="1"/>
</dbReference>
<dbReference type="Proteomes" id="UP001176961">
    <property type="component" value="Unassembled WGS sequence"/>
</dbReference>
<protein>
    <recommendedName>
        <fullName evidence="3">SHSP domain-containing protein</fullName>
    </recommendedName>
</protein>
<name>A0AA36DK58_CYLNA</name>
<comment type="caution">
    <text evidence="4">The sequence shown here is derived from an EMBL/GenBank/DDBJ whole genome shotgun (WGS) entry which is preliminary data.</text>
</comment>
<sequence>MSLSVWQVPPMMDRLMDGYRTTVKRNVHPYWKGADHSTLHVGKEMQVDVSKFRPEELSVHLDGRELTVEGKQEHKIENNLIHRSFIRKWTLPESDLKSVRTQLNHKGYLCIEVSKEDPKRPDRRNIPIVPYPRTRA</sequence>
<evidence type="ECO:0000259" key="3">
    <source>
        <dbReference type="PROSITE" id="PS01031"/>
    </source>
</evidence>
<proteinExistence type="inferred from homology"/>